<dbReference type="OrthoDB" id="6713139at2"/>
<evidence type="ECO:0000313" key="1">
    <source>
        <dbReference type="EMBL" id="TCB94175.1"/>
    </source>
</evidence>
<dbReference type="EMBL" id="SJOO01000002">
    <property type="protein sequence ID" value="TCB94175.1"/>
    <property type="molecule type" value="Genomic_DNA"/>
</dbReference>
<sequence>METATATLTARLEDFFENWPKNLTIRNSRSSPASFPSTTALARFLAQLEQPLQSLHYATIGFNPWEAAGIGHNEVRNSALLAWLLDPRENHGFGRAPLHALLQLINAKRADFPLGYQRYCRIEVEKNPSGDSRNRVDIEIDTDAFFLLIEVKIRAGEQEEQMQRYCEEAAARAGARKWAVVFLTVHGGASLTAGPDALPEQVPAISWRRLSNALRAAVSAPYQDIISSQPVSPSRLMAACAALHFIDHIRKL</sequence>
<organism evidence="1 2">
    <name type="scientific">Enterobacter wuhouensis</name>
    <dbReference type="NCBI Taxonomy" id="2529381"/>
    <lineage>
        <taxon>Bacteria</taxon>
        <taxon>Pseudomonadati</taxon>
        <taxon>Pseudomonadota</taxon>
        <taxon>Gammaproteobacteria</taxon>
        <taxon>Enterobacterales</taxon>
        <taxon>Enterobacteriaceae</taxon>
        <taxon>Enterobacter</taxon>
    </lineage>
</organism>
<comment type="caution">
    <text evidence="1">The sequence shown here is derived from an EMBL/GenBank/DDBJ whole genome shotgun (WGS) entry which is preliminary data.</text>
</comment>
<dbReference type="AlphaFoldDB" id="A0A4V2LVV4"/>
<accession>A0A4V2LVV4</accession>
<dbReference type="RefSeq" id="WP_131633341.1">
    <property type="nucleotide sequence ID" value="NZ_SJOO01000002.1"/>
</dbReference>
<reference evidence="1 2" key="1">
    <citation type="submission" date="2019-02" db="EMBL/GenBank/DDBJ databases">
        <title>The draft genome of Enterobacter spp. strains.</title>
        <authorList>
            <person name="Wang C."/>
            <person name="Feng Y."/>
            <person name="Zong Z."/>
        </authorList>
    </citation>
    <scope>NUCLEOTIDE SEQUENCE [LARGE SCALE GENOMIC DNA]</scope>
    <source>
        <strain evidence="1 2">WCHEW120002</strain>
    </source>
</reference>
<proteinExistence type="predicted"/>
<protein>
    <submittedName>
        <fullName evidence="1">PD-(D/E)XK nuclease</fullName>
    </submittedName>
</protein>
<dbReference type="Proteomes" id="UP000291424">
    <property type="component" value="Unassembled WGS sequence"/>
</dbReference>
<evidence type="ECO:0000313" key="2">
    <source>
        <dbReference type="Proteomes" id="UP000291424"/>
    </source>
</evidence>
<name>A0A4V2LVV4_9ENTR</name>
<dbReference type="Pfam" id="PF14281">
    <property type="entry name" value="PDDEXK_4"/>
    <property type="match status" value="1"/>
</dbReference>
<gene>
    <name evidence="1" type="ORF">E0L20_07145</name>
</gene>
<dbReference type="InterPro" id="IPR029470">
    <property type="entry name" value="PDDEXK_4"/>
</dbReference>